<keyword evidence="5" id="KW-1133">Transmembrane helix</keyword>
<dbReference type="GO" id="GO:0005886">
    <property type="term" value="C:plasma membrane"/>
    <property type="evidence" value="ECO:0007669"/>
    <property type="project" value="UniProtKB-SubCell"/>
</dbReference>
<keyword evidence="2" id="KW-1003">Cell membrane</keyword>
<evidence type="ECO:0000256" key="5">
    <source>
        <dbReference type="ARBA" id="ARBA00022989"/>
    </source>
</evidence>
<organism evidence="7">
    <name type="scientific">Neisseria meningitidis alpha275</name>
    <dbReference type="NCBI Taxonomy" id="295996"/>
    <lineage>
        <taxon>Bacteria</taxon>
        <taxon>Pseudomonadati</taxon>
        <taxon>Pseudomonadota</taxon>
        <taxon>Betaproteobacteria</taxon>
        <taxon>Neisseriales</taxon>
        <taxon>Neisseriaceae</taxon>
        <taxon>Neisseria</taxon>
    </lineage>
</organism>
<accession>C6SK43</accession>
<gene>
    <name evidence="7" type="primary">pqiA3</name>
    <name evidence="7" type="ORF">NMW_1313</name>
</gene>
<name>C6SK43_NEIME</name>
<dbReference type="PANTHER" id="PTHR30462">
    <property type="entry name" value="INTERMEMBRANE TRANSPORT PROTEIN PQIB-RELATED"/>
    <property type="match status" value="1"/>
</dbReference>
<dbReference type="EMBL" id="AM889138">
    <property type="protein sequence ID" value="CBA07802.1"/>
    <property type="molecule type" value="Genomic_DNA"/>
</dbReference>
<reference evidence="7" key="1">
    <citation type="journal article" date="2008" name="Proc. Natl. Acad. Sci. U.S.A.">
        <title>Whole-genome comparison of disease and carriage strains provides insights into virulence evolution in Neisseria meningitidis.</title>
        <authorList>
            <person name="Schoen C."/>
            <person name="Blom J."/>
            <person name="Claus H."/>
            <person name="Schramm-Glueck A."/>
            <person name="Brandt P."/>
            <person name="Mueller T."/>
            <person name="Goesmann A."/>
            <person name="Joseph B."/>
            <person name="Konietzny S."/>
            <person name="Kurzai O."/>
            <person name="Schmitt C."/>
            <person name="Friedrich T."/>
            <person name="Linke B."/>
            <person name="Vogel U."/>
            <person name="Frosch M."/>
        </authorList>
    </citation>
    <scope>NUCLEOTIDE SEQUENCE</scope>
    <source>
        <strain evidence="7">Alpha275</strain>
    </source>
</reference>
<dbReference type="PANTHER" id="PTHR30462:SF3">
    <property type="entry name" value="INTERMEMBRANE TRANSPORT PROTEIN PQIA"/>
    <property type="match status" value="1"/>
</dbReference>
<keyword evidence="6" id="KW-0472">Membrane</keyword>
<evidence type="ECO:0000313" key="7">
    <source>
        <dbReference type="EMBL" id="CBA07802.1"/>
    </source>
</evidence>
<evidence type="ECO:0000256" key="1">
    <source>
        <dbReference type="ARBA" id="ARBA00004533"/>
    </source>
</evidence>
<evidence type="ECO:0000256" key="3">
    <source>
        <dbReference type="ARBA" id="ARBA00022519"/>
    </source>
</evidence>
<dbReference type="InterPro" id="IPR051800">
    <property type="entry name" value="PqiA-PqiB_transport"/>
</dbReference>
<protein>
    <submittedName>
        <fullName evidence="7">Paraquat-inducible protein A</fullName>
    </submittedName>
</protein>
<dbReference type="AlphaFoldDB" id="C6SK43"/>
<evidence type="ECO:0000256" key="4">
    <source>
        <dbReference type="ARBA" id="ARBA00022692"/>
    </source>
</evidence>
<comment type="subcellular location">
    <subcellularLocation>
        <location evidence="1">Cell inner membrane</location>
    </subcellularLocation>
</comment>
<keyword evidence="4" id="KW-0812">Transmembrane</keyword>
<evidence type="ECO:0000256" key="2">
    <source>
        <dbReference type="ARBA" id="ARBA00022475"/>
    </source>
</evidence>
<keyword evidence="3" id="KW-0997">Cell inner membrane</keyword>
<proteinExistence type="predicted"/>
<evidence type="ECO:0000256" key="6">
    <source>
        <dbReference type="ARBA" id="ARBA00023136"/>
    </source>
</evidence>
<dbReference type="Gene3D" id="2.20.28.160">
    <property type="match status" value="1"/>
</dbReference>
<sequence>MPPLIFATFPMKPFAENIPHSLRGNCRDEALPPHTVDCPECGCRADVPQLDRGEAAFCPRCGYKLFRVGRHPFSAPPAYAATSLILMAFAYGMTYIEVGIPGAASVLSLPEMMRLMVFQDYGFWPK</sequence>